<dbReference type="CDD" id="cd01174">
    <property type="entry name" value="ribokinase"/>
    <property type="match status" value="1"/>
</dbReference>
<feature type="binding site" evidence="12">
    <location>
        <position position="260"/>
    </location>
    <ligand>
        <name>K(+)</name>
        <dbReference type="ChEBI" id="CHEBI:29103"/>
    </ligand>
</feature>
<keyword evidence="7 12" id="KW-0418">Kinase</keyword>
<evidence type="ECO:0000256" key="9">
    <source>
        <dbReference type="ARBA" id="ARBA00022842"/>
    </source>
</evidence>
<comment type="pathway">
    <text evidence="12">Carbohydrate metabolism; D-ribose degradation; D-ribose 5-phosphate from beta-D-ribopyranose: step 2/2.</text>
</comment>
<feature type="binding site" evidence="12">
    <location>
        <position position="303"/>
    </location>
    <ligand>
        <name>K(+)</name>
        <dbReference type="ChEBI" id="CHEBI:29103"/>
    </ligand>
</feature>
<sequence>MGGILVVGSINMDVVIRVKHHPVPGETVRGFETAYHPGGKGANQAVAASRAGSFVRVFGAVGNDSFGETLQSALLNDDIDTQFVRMIDKPSGVALITVSEDGENTIIVAGGANEQLREQDLMDADGNGLWDGIDTLLVQNEISPDVTRLAMRRAHELGIHVVFNASPVAGITVDWIKHVDTLVVNETEAQTLADQPVMTVDEAKQAISRLLHTGPKSVIVTLGAQGAVFGSWKTDDDGEIGQGIHVVSQSAFDVPVVDTTAAGDTFVGALAAVRSACSDTSKALRFAAAASGLAVTKMGAQSSIPTRRDVEMFLAERK</sequence>
<feature type="active site" description="Proton acceptor" evidence="12">
    <location>
        <position position="264"/>
    </location>
</feature>
<feature type="binding site" evidence="12">
    <location>
        <position position="258"/>
    </location>
    <ligand>
        <name>K(+)</name>
        <dbReference type="ChEBI" id="CHEBI:29103"/>
    </ligand>
</feature>
<dbReference type="PANTHER" id="PTHR10584">
    <property type="entry name" value="SUGAR KINASE"/>
    <property type="match status" value="1"/>
</dbReference>
<feature type="binding site" evidence="12">
    <location>
        <begin position="221"/>
        <end position="226"/>
    </location>
    <ligand>
        <name>ATP</name>
        <dbReference type="ChEBI" id="CHEBI:30616"/>
    </ligand>
</feature>
<feature type="binding site" evidence="12">
    <location>
        <position position="294"/>
    </location>
    <ligand>
        <name>K(+)</name>
        <dbReference type="ChEBI" id="CHEBI:29103"/>
    </ligand>
</feature>
<dbReference type="InterPro" id="IPR029056">
    <property type="entry name" value="Ribokinase-like"/>
</dbReference>
<evidence type="ECO:0000313" key="14">
    <source>
        <dbReference type="EMBL" id="WAH38391.1"/>
    </source>
</evidence>
<keyword evidence="10 12" id="KW-0630">Potassium</keyword>
<dbReference type="Pfam" id="PF00294">
    <property type="entry name" value="PfkB"/>
    <property type="match status" value="1"/>
</dbReference>
<dbReference type="InterPro" id="IPR002139">
    <property type="entry name" value="Ribo/fructo_kinase"/>
</dbReference>
<gene>
    <name evidence="12" type="primary">rbsK</name>
    <name evidence="14" type="ORF">NZD86_07905</name>
</gene>
<evidence type="ECO:0000256" key="1">
    <source>
        <dbReference type="ARBA" id="ARBA00005380"/>
    </source>
</evidence>
<comment type="subcellular location">
    <subcellularLocation>
        <location evidence="12">Cytoplasm</location>
    </subcellularLocation>
</comment>
<evidence type="ECO:0000256" key="7">
    <source>
        <dbReference type="ARBA" id="ARBA00022777"/>
    </source>
</evidence>
<dbReference type="EC" id="2.7.1.15" evidence="2 12"/>
<dbReference type="InterPro" id="IPR002173">
    <property type="entry name" value="Carboh/pur_kinase_PfkB_CS"/>
</dbReference>
<feature type="binding site" evidence="12">
    <location>
        <begin position="11"/>
        <end position="13"/>
    </location>
    <ligand>
        <name>substrate</name>
    </ligand>
</feature>
<comment type="caution">
    <text evidence="12">Lacks conserved residue(s) required for the propagation of feature annotation.</text>
</comment>
<reference evidence="14" key="1">
    <citation type="submission" date="2022-08" db="EMBL/GenBank/DDBJ databases">
        <title>Alicyclobacillus dauci DSM2870, complete genome.</title>
        <authorList>
            <person name="Wang Q."/>
            <person name="Cai R."/>
            <person name="Wang Z."/>
        </authorList>
    </citation>
    <scope>NUCLEOTIDE SEQUENCE</scope>
    <source>
        <strain evidence="14">DSM 28700</strain>
    </source>
</reference>
<feature type="binding site" evidence="12">
    <location>
        <position position="141"/>
    </location>
    <ligand>
        <name>substrate</name>
    </ligand>
</feature>
<name>A0ABY6Z7Z9_9BACL</name>
<feature type="domain" description="Carbohydrate kinase PfkB" evidence="13">
    <location>
        <begin position="4"/>
        <end position="307"/>
    </location>
</feature>
<comment type="catalytic activity">
    <reaction evidence="12">
        <text>D-ribose + ATP = D-ribose 5-phosphate + ADP + H(+)</text>
        <dbReference type="Rhea" id="RHEA:13697"/>
        <dbReference type="ChEBI" id="CHEBI:15378"/>
        <dbReference type="ChEBI" id="CHEBI:30616"/>
        <dbReference type="ChEBI" id="CHEBI:47013"/>
        <dbReference type="ChEBI" id="CHEBI:78346"/>
        <dbReference type="ChEBI" id="CHEBI:456216"/>
        <dbReference type="EC" id="2.7.1.15"/>
    </reaction>
</comment>
<dbReference type="Gene3D" id="3.40.1190.20">
    <property type="match status" value="1"/>
</dbReference>
<dbReference type="PANTHER" id="PTHR10584:SF166">
    <property type="entry name" value="RIBOKINASE"/>
    <property type="match status" value="1"/>
</dbReference>
<evidence type="ECO:0000256" key="12">
    <source>
        <dbReference type="HAMAP-Rule" id="MF_01987"/>
    </source>
</evidence>
<dbReference type="PROSITE" id="PS00584">
    <property type="entry name" value="PFKB_KINASES_2"/>
    <property type="match status" value="1"/>
</dbReference>
<comment type="similarity">
    <text evidence="12">Belongs to the carbohydrate kinase PfkB family. Ribokinase subfamily.</text>
</comment>
<dbReference type="EMBL" id="CP104064">
    <property type="protein sequence ID" value="WAH38391.1"/>
    <property type="molecule type" value="Genomic_DNA"/>
</dbReference>
<evidence type="ECO:0000259" key="13">
    <source>
        <dbReference type="Pfam" id="PF00294"/>
    </source>
</evidence>
<evidence type="ECO:0000313" key="15">
    <source>
        <dbReference type="Proteomes" id="UP001164803"/>
    </source>
</evidence>
<evidence type="ECO:0000256" key="8">
    <source>
        <dbReference type="ARBA" id="ARBA00022840"/>
    </source>
</evidence>
<protein>
    <recommendedName>
        <fullName evidence="3 12">Ribokinase</fullName>
        <shortName evidence="12">RK</shortName>
        <ecNumber evidence="2 12">2.7.1.15</ecNumber>
    </recommendedName>
</protein>
<feature type="binding site" evidence="12">
    <location>
        <begin position="39"/>
        <end position="43"/>
    </location>
    <ligand>
        <name>substrate</name>
    </ligand>
</feature>
<evidence type="ECO:0000256" key="11">
    <source>
        <dbReference type="ARBA" id="ARBA00023277"/>
    </source>
</evidence>
<dbReference type="InterPro" id="IPR011611">
    <property type="entry name" value="PfkB_dom"/>
</dbReference>
<dbReference type="HAMAP" id="MF_01987">
    <property type="entry name" value="Ribokinase"/>
    <property type="match status" value="1"/>
</dbReference>
<comment type="subunit">
    <text evidence="12">Homodimer.</text>
</comment>
<dbReference type="PRINTS" id="PR00990">
    <property type="entry name" value="RIBOKINASE"/>
</dbReference>
<evidence type="ECO:0000256" key="5">
    <source>
        <dbReference type="ARBA" id="ARBA00022723"/>
    </source>
</evidence>
<dbReference type="RefSeq" id="WP_268045957.1">
    <property type="nucleotide sequence ID" value="NZ_CP104064.1"/>
</dbReference>
<keyword evidence="8 12" id="KW-0067">ATP-binding</keyword>
<keyword evidence="11 12" id="KW-0119">Carbohydrate metabolism</keyword>
<proteinExistence type="inferred from homology"/>
<keyword evidence="5 12" id="KW-0479">Metal-binding</keyword>
<keyword evidence="12" id="KW-0963">Cytoplasm</keyword>
<feature type="binding site" evidence="12">
    <location>
        <position position="264"/>
    </location>
    <ligand>
        <name>substrate</name>
    </ligand>
</feature>
<dbReference type="InterPro" id="IPR011877">
    <property type="entry name" value="Ribokinase"/>
</dbReference>
<evidence type="ECO:0000256" key="3">
    <source>
        <dbReference type="ARBA" id="ARBA00016943"/>
    </source>
</evidence>
<feature type="binding site" evidence="12">
    <location>
        <begin position="263"/>
        <end position="264"/>
    </location>
    <ligand>
        <name>ATP</name>
        <dbReference type="ChEBI" id="CHEBI:30616"/>
    </ligand>
</feature>
<evidence type="ECO:0000256" key="2">
    <source>
        <dbReference type="ARBA" id="ARBA00012035"/>
    </source>
</evidence>
<comment type="similarity">
    <text evidence="1">Belongs to the carbohydrate kinase pfkB family.</text>
</comment>
<accession>A0ABY6Z7Z9</accession>
<keyword evidence="9 12" id="KW-0460">Magnesium</keyword>
<keyword evidence="6 12" id="KW-0547">Nucleotide-binding</keyword>
<keyword evidence="15" id="KW-1185">Reference proteome</keyword>
<organism evidence="14 15">
    <name type="scientific">Alicyclobacillus dauci</name>
    <dbReference type="NCBI Taxonomy" id="1475485"/>
    <lineage>
        <taxon>Bacteria</taxon>
        <taxon>Bacillati</taxon>
        <taxon>Bacillota</taxon>
        <taxon>Bacilli</taxon>
        <taxon>Bacillales</taxon>
        <taxon>Alicyclobacillaceae</taxon>
        <taxon>Alicyclobacillus</taxon>
    </lineage>
</organism>
<comment type="cofactor">
    <cofactor evidence="12">
        <name>Mg(2+)</name>
        <dbReference type="ChEBI" id="CHEBI:18420"/>
    </cofactor>
    <text evidence="12">Requires a divalent cation, most likely magnesium in vivo, as an electrophilic catalyst to aid phosphoryl group transfer. It is the chelate of the metal and the nucleotide that is the actual substrate.</text>
</comment>
<dbReference type="Proteomes" id="UP001164803">
    <property type="component" value="Chromosome"/>
</dbReference>
<evidence type="ECO:0000256" key="4">
    <source>
        <dbReference type="ARBA" id="ARBA00022679"/>
    </source>
</evidence>
<comment type="activity regulation">
    <text evidence="12">Activated by a monovalent cation that binds near, but not in, the active site. The most likely occupant of the site in vivo is potassium. Ion binding induces a conformational change that may alter substrate affinity.</text>
</comment>
<keyword evidence="4 12" id="KW-0808">Transferase</keyword>
<feature type="binding site" evidence="12">
    <location>
        <position position="185"/>
    </location>
    <ligand>
        <name>ATP</name>
        <dbReference type="ChEBI" id="CHEBI:30616"/>
    </ligand>
</feature>
<comment type="function">
    <text evidence="12">Catalyzes the phosphorylation of ribose at O-5 in a reaction requiring ATP and magnesium. The resulting D-ribose-5-phosphate can then be used either for sythesis of nucleotides, histidine, and tryptophan, or as a component of the pentose phosphate pathway.</text>
</comment>
<evidence type="ECO:0000256" key="6">
    <source>
        <dbReference type="ARBA" id="ARBA00022741"/>
    </source>
</evidence>
<feature type="binding site" evidence="12">
    <location>
        <position position="299"/>
    </location>
    <ligand>
        <name>K(+)</name>
        <dbReference type="ChEBI" id="CHEBI:29103"/>
    </ligand>
</feature>
<dbReference type="SUPFAM" id="SSF53613">
    <property type="entry name" value="Ribokinase-like"/>
    <property type="match status" value="1"/>
</dbReference>
<evidence type="ECO:0000256" key="10">
    <source>
        <dbReference type="ARBA" id="ARBA00022958"/>
    </source>
</evidence>
<feature type="binding site" evidence="12">
    <location>
        <position position="297"/>
    </location>
    <ligand>
        <name>K(+)</name>
        <dbReference type="ChEBI" id="CHEBI:29103"/>
    </ligand>
</feature>